<keyword evidence="2" id="KW-0175">Coiled coil</keyword>
<dbReference type="RefSeq" id="XP_026662025.2">
    <property type="nucleotide sequence ID" value="XM_026806224.2"/>
</dbReference>
<evidence type="ECO:0000259" key="6">
    <source>
        <dbReference type="PROSITE" id="PS50827"/>
    </source>
</evidence>
<accession>A0A8B8J6U5</accession>
<feature type="compositionally biased region" description="Basic and acidic residues" evidence="5">
    <location>
        <begin position="538"/>
        <end position="552"/>
    </location>
</feature>
<name>A0A8B8J6U5_PHODC</name>
<dbReference type="InterPro" id="IPR013136">
    <property type="entry name" value="WSTF_Acf1_Cbp146"/>
</dbReference>
<dbReference type="PANTHER" id="PTHR15546:SF2">
    <property type="entry name" value="DDT DOMAIN-CONTAINING PROTEIN DDB_G0282237"/>
    <property type="match status" value="1"/>
</dbReference>
<evidence type="ECO:0000256" key="5">
    <source>
        <dbReference type="SAM" id="MobiDB-lite"/>
    </source>
</evidence>
<reference evidence="8" key="1">
    <citation type="journal article" date="2019" name="Nat. Commun.">
        <title>Genome-wide association mapping of date palm fruit traits.</title>
        <authorList>
            <person name="Hazzouri K.M."/>
            <person name="Gros-Balthazard M."/>
            <person name="Flowers J.M."/>
            <person name="Copetti D."/>
            <person name="Lemansour A."/>
            <person name="Lebrun M."/>
            <person name="Masmoudi K."/>
            <person name="Ferrand S."/>
            <person name="Dhar M.I."/>
            <person name="Fresquez Z.A."/>
            <person name="Rosas U."/>
            <person name="Zhang J."/>
            <person name="Talag J."/>
            <person name="Lee S."/>
            <person name="Kudrna D."/>
            <person name="Powell R.F."/>
            <person name="Leitch I.J."/>
            <person name="Krueger R.R."/>
            <person name="Wing R.A."/>
            <person name="Amiri K.M.A."/>
            <person name="Purugganan M.D."/>
        </authorList>
    </citation>
    <scope>NUCLEOTIDE SEQUENCE [LARGE SCALE GENOMIC DNA]</scope>
    <source>
        <strain evidence="8">cv. Khalas</strain>
    </source>
</reference>
<sequence>MPLYKRKPFSLVESPQHLDPQELVFQVRFTKEIFQDYQKYLKRLNLYRQRVWTCKVTGKTNLTYEEAFVSERRAMEKVQQFPKELMAPVLHMIQYSSLSLKDLVNEIYIKLQERLFEGLELHGRKEQSVFACKILMILDDGHNMQYKVGWVDKGKKVTDTSIIKAEDLIRKKPPFSRNILKAFIRESTSKSAPWVVHENLAKKHGISTEFPEELRDKLTIRNGKERKNAGRNNIMDAGDNRINKKRKNTKNENLEGMDMINKKIKKGPKSAEEEKMKEKPVKYPIDDLLVQPGADDPVFTDRPTLSTDFCVPMDCLGDLLMVWDFCSSFNRLLHLWPFSLDDFENAICHKDSNLMLIVELHSAIIRLLIKDESDYFMAIQNKKRKLKITLTNWSEYLCDFLEMEDRVELSSHVTTIKRGHYGLLDIYVKLGILRELVSEALSTDAVREKLDDCIEQQQALAATRREGTRKKKDDQHLKEEETDVKEMDQEHIVGNGKENSCNSALAQGTKSVHSFKNNHISQNGDSKCDLSNSRETANKLRMDDGGGMERVKSLSGTKDNMKGQRRGKDKDKEAREKKPEDRERHLEREIEKLSIRTASLGKDRNYNRYWFFRREGRLFVESSDHKQWGYYSAKEELDALMGSLNPKGERERALQRQLEKYYHRISTALQKRSKDVAQKILLEEAVLRRSTRVRAQPRDSPAMAFLRYVNKWKEN</sequence>
<keyword evidence="3 4" id="KW-0539">Nucleus</keyword>
<evidence type="ECO:0000256" key="2">
    <source>
        <dbReference type="ARBA" id="ARBA00023054"/>
    </source>
</evidence>
<comment type="subcellular location">
    <subcellularLocation>
        <location evidence="1 4">Nucleus</location>
    </subcellularLocation>
</comment>
<dbReference type="Pfam" id="PF15612">
    <property type="entry name" value="WHIM1"/>
    <property type="match status" value="1"/>
</dbReference>
<dbReference type="PROSITE" id="PS50827">
    <property type="entry name" value="DDT"/>
    <property type="match status" value="1"/>
</dbReference>
<feature type="domain" description="WAC" evidence="7">
    <location>
        <begin position="22"/>
        <end position="127"/>
    </location>
</feature>
<keyword evidence="8" id="KW-1185">Reference proteome</keyword>
<evidence type="ECO:0000313" key="10">
    <source>
        <dbReference type="RefSeq" id="XP_026662025.2"/>
    </source>
</evidence>
<evidence type="ECO:0000256" key="3">
    <source>
        <dbReference type="ARBA" id="ARBA00023242"/>
    </source>
</evidence>
<dbReference type="GO" id="GO:0005634">
    <property type="term" value="C:nucleus"/>
    <property type="evidence" value="ECO:0007669"/>
    <property type="project" value="UniProtKB-SubCell"/>
</dbReference>
<evidence type="ECO:0000256" key="4">
    <source>
        <dbReference type="PROSITE-ProRule" id="PRU00475"/>
    </source>
</evidence>
<dbReference type="InterPro" id="IPR018501">
    <property type="entry name" value="DDT_dom"/>
</dbReference>
<organism evidence="8 11">
    <name type="scientific">Phoenix dactylifera</name>
    <name type="common">Date palm</name>
    <dbReference type="NCBI Taxonomy" id="42345"/>
    <lineage>
        <taxon>Eukaryota</taxon>
        <taxon>Viridiplantae</taxon>
        <taxon>Streptophyta</taxon>
        <taxon>Embryophyta</taxon>
        <taxon>Tracheophyta</taxon>
        <taxon>Spermatophyta</taxon>
        <taxon>Magnoliopsida</taxon>
        <taxon>Liliopsida</taxon>
        <taxon>Arecaceae</taxon>
        <taxon>Coryphoideae</taxon>
        <taxon>Phoeniceae</taxon>
        <taxon>Phoenix</taxon>
    </lineage>
</organism>
<gene>
    <name evidence="9 10 11" type="primary">LOC103711053</name>
</gene>
<dbReference type="KEGG" id="pda:103711053"/>
<evidence type="ECO:0000256" key="1">
    <source>
        <dbReference type="ARBA" id="ARBA00004123"/>
    </source>
</evidence>
<dbReference type="Pfam" id="PF15613">
    <property type="entry name" value="WSD"/>
    <property type="match status" value="1"/>
</dbReference>
<dbReference type="RefSeq" id="XP_026662024.2">
    <property type="nucleotide sequence ID" value="XM_026806223.2"/>
</dbReference>
<feature type="region of interest" description="Disordered" evidence="5">
    <location>
        <begin position="462"/>
        <end position="488"/>
    </location>
</feature>
<dbReference type="GO" id="GO:0000785">
    <property type="term" value="C:chromatin"/>
    <property type="evidence" value="ECO:0007669"/>
    <property type="project" value="UniProtKB-ARBA"/>
</dbReference>
<dbReference type="Pfam" id="PF02791">
    <property type="entry name" value="DDT"/>
    <property type="match status" value="1"/>
</dbReference>
<feature type="domain" description="DDT" evidence="6">
    <location>
        <begin position="313"/>
        <end position="374"/>
    </location>
</feature>
<dbReference type="SMART" id="SM00571">
    <property type="entry name" value="DDT"/>
    <property type="match status" value="1"/>
</dbReference>
<dbReference type="AlphaFoldDB" id="A0A8B8J6U5"/>
<proteinExistence type="predicted"/>
<dbReference type="InterPro" id="IPR028942">
    <property type="entry name" value="WHIM1_dom"/>
</dbReference>
<dbReference type="PROSITE" id="PS51136">
    <property type="entry name" value="WAC"/>
    <property type="match status" value="1"/>
</dbReference>
<evidence type="ECO:0000313" key="9">
    <source>
        <dbReference type="RefSeq" id="XP_026662024.2"/>
    </source>
</evidence>
<evidence type="ECO:0000313" key="11">
    <source>
        <dbReference type="RefSeq" id="XP_026662027.2"/>
    </source>
</evidence>
<dbReference type="OrthoDB" id="332390at2759"/>
<evidence type="ECO:0000259" key="7">
    <source>
        <dbReference type="PROSITE" id="PS51136"/>
    </source>
</evidence>
<feature type="compositionally biased region" description="Basic and acidic residues" evidence="5">
    <location>
        <begin position="463"/>
        <end position="488"/>
    </location>
</feature>
<protein>
    <submittedName>
        <fullName evidence="9 10">DDT domain-containing protein DDB_G0282237-like isoform X1</fullName>
    </submittedName>
</protein>
<dbReference type="Proteomes" id="UP000228380">
    <property type="component" value="Chromosome 10"/>
</dbReference>
<dbReference type="InterPro" id="IPR028941">
    <property type="entry name" value="WHIM2_dom"/>
</dbReference>
<dbReference type="InterPro" id="IPR053271">
    <property type="entry name" value="DDT_domain"/>
</dbReference>
<feature type="region of interest" description="Disordered" evidence="5">
    <location>
        <begin position="538"/>
        <end position="585"/>
    </location>
</feature>
<dbReference type="PANTHER" id="PTHR15546">
    <property type="entry name" value="BROMODOMAIN ADJACENT TO ZINC FINGER DOMAIN, 2A"/>
    <property type="match status" value="1"/>
</dbReference>
<evidence type="ECO:0000313" key="8">
    <source>
        <dbReference type="Proteomes" id="UP000228380"/>
    </source>
</evidence>
<reference evidence="9 10" key="2">
    <citation type="submission" date="2025-04" db="UniProtKB">
        <authorList>
            <consortium name="RefSeq"/>
        </authorList>
    </citation>
    <scope>IDENTIFICATION</scope>
    <source>
        <tissue evidence="9 10">Young leaves</tissue>
    </source>
</reference>
<feature type="compositionally biased region" description="Basic and acidic residues" evidence="5">
    <location>
        <begin position="559"/>
        <end position="585"/>
    </location>
</feature>
<dbReference type="Pfam" id="PF10537">
    <property type="entry name" value="WAC_Acf1_DNA_bd"/>
    <property type="match status" value="1"/>
</dbReference>
<dbReference type="GeneID" id="103711053"/>
<dbReference type="RefSeq" id="XP_026662027.2">
    <property type="nucleotide sequence ID" value="XM_026806226.2"/>
</dbReference>